<comment type="caution">
    <text evidence="4">The sequence shown here is derived from an EMBL/GenBank/DDBJ whole genome shotgun (WGS) entry which is preliminary data.</text>
</comment>
<feature type="signal peptide" evidence="2">
    <location>
        <begin position="1"/>
        <end position="21"/>
    </location>
</feature>
<dbReference type="EMBL" id="PVSR01000009">
    <property type="protein sequence ID" value="PRW63821.1"/>
    <property type="molecule type" value="Genomic_DNA"/>
</dbReference>
<feature type="chain" id="PRO_5015573500" evidence="2">
    <location>
        <begin position="22"/>
        <end position="427"/>
    </location>
</feature>
<dbReference type="GO" id="GO:0016158">
    <property type="term" value="F:inositol hexakisphosphate 3-phosphatase activity"/>
    <property type="evidence" value="ECO:0007669"/>
    <property type="project" value="InterPro"/>
</dbReference>
<sequence length="427" mass="45771">MTSAVLATALGAFCAAVPAQADEDPRAALPAVTPEAETPAVFDDEEGGNADADDPAIWRDPADPERSLVVATAKEGGLRVYDLEARQVQSIPAPPPPGPGDAPGRFNNVDIVEDVRLGEEVADLAVVSDRGRDRLRVYRIDPRAPEGPLVDVTATGVPAIFTDSQQEINEEMTAYGLTTWTDRRTDRSYALVSRSGRTRITLLELTSTPEGTVDYREVRSLRLPSTFRLPDGSFWSPCADPGELPQVEGMVVDPANGMLYAAQETVGVWRVRADLTSGPKLVDRVREFGVPATYDAETDECVPGEDPGFGGRHLAADVEGLTLLTESDGDGYVLASSQGDSTFVLYDRELEDRNEHEGGFRVTAASPTLDGTQETDGVAVLNAALGDSYPDGLLVVHDGDETPSEPAREATNLKFVDLGELMDELDD</sequence>
<dbReference type="Proteomes" id="UP000239352">
    <property type="component" value="Unassembled WGS sequence"/>
</dbReference>
<dbReference type="Pfam" id="PF02333">
    <property type="entry name" value="Phytase"/>
    <property type="match status" value="2"/>
</dbReference>
<feature type="domain" description="BPP" evidence="3">
    <location>
        <begin position="22"/>
        <end position="425"/>
    </location>
</feature>
<dbReference type="InParanoid" id="A0A2T0GXI8"/>
<gene>
    <name evidence="4" type="ORF">CEP50_08560</name>
</gene>
<feature type="compositionally biased region" description="Acidic residues" evidence="1">
    <location>
        <begin position="42"/>
        <end position="54"/>
    </location>
</feature>
<dbReference type="STRING" id="1050202.GCA_000384035_00381"/>
<dbReference type="InterPro" id="IPR003431">
    <property type="entry name" value="B-propeller_Phytase"/>
</dbReference>
<dbReference type="PROSITE" id="PS51662">
    <property type="entry name" value="BP_PHYTASE"/>
    <property type="match status" value="1"/>
</dbReference>
<keyword evidence="2" id="KW-0732">Signal</keyword>
<name>A0A2T0GXI8_ACTMO</name>
<evidence type="ECO:0000256" key="2">
    <source>
        <dbReference type="SAM" id="SignalP"/>
    </source>
</evidence>
<proteinExistence type="predicted"/>
<feature type="region of interest" description="Disordered" evidence="1">
    <location>
        <begin position="22"/>
        <end position="55"/>
    </location>
</feature>
<dbReference type="AlphaFoldDB" id="A0A2T0GXI8"/>
<organism evidence="4 5">
    <name type="scientific">Actinopolyspora mortivallis</name>
    <dbReference type="NCBI Taxonomy" id="33906"/>
    <lineage>
        <taxon>Bacteria</taxon>
        <taxon>Bacillati</taxon>
        <taxon>Actinomycetota</taxon>
        <taxon>Actinomycetes</taxon>
        <taxon>Actinopolysporales</taxon>
        <taxon>Actinopolysporaceae</taxon>
        <taxon>Actinopolyspora</taxon>
    </lineage>
</organism>
<evidence type="ECO:0000259" key="3">
    <source>
        <dbReference type="PROSITE" id="PS51662"/>
    </source>
</evidence>
<accession>A0A2T0GXI8</accession>
<keyword evidence="4" id="KW-0378">Hydrolase</keyword>
<keyword evidence="5" id="KW-1185">Reference proteome</keyword>
<dbReference type="RefSeq" id="WP_106113399.1">
    <property type="nucleotide sequence ID" value="NZ_PVSR01000009.1"/>
</dbReference>
<protein>
    <submittedName>
        <fullName evidence="4">Hydrolase</fullName>
    </submittedName>
</protein>
<dbReference type="InterPro" id="IPR011042">
    <property type="entry name" value="6-blade_b-propeller_TolB-like"/>
</dbReference>
<dbReference type="SUPFAM" id="SSF50956">
    <property type="entry name" value="Thermostable phytase (3-phytase)"/>
    <property type="match status" value="1"/>
</dbReference>
<reference evidence="4 5" key="1">
    <citation type="submission" date="2018-03" db="EMBL/GenBank/DDBJ databases">
        <title>Actinopolyspora mortivallis from Sahara, screening for active biomolecules.</title>
        <authorList>
            <person name="Selama O."/>
            <person name="Wellington E.M.H."/>
            <person name="Hacene H."/>
        </authorList>
    </citation>
    <scope>NUCLEOTIDE SEQUENCE [LARGE SCALE GENOMIC DNA]</scope>
    <source>
        <strain evidence="4 5">M5A</strain>
    </source>
</reference>
<evidence type="ECO:0000256" key="1">
    <source>
        <dbReference type="SAM" id="MobiDB-lite"/>
    </source>
</evidence>
<evidence type="ECO:0000313" key="5">
    <source>
        <dbReference type="Proteomes" id="UP000239352"/>
    </source>
</evidence>
<dbReference type="Gene3D" id="2.120.10.30">
    <property type="entry name" value="TolB, C-terminal domain"/>
    <property type="match status" value="1"/>
</dbReference>
<evidence type="ECO:0000313" key="4">
    <source>
        <dbReference type="EMBL" id="PRW63821.1"/>
    </source>
</evidence>